<dbReference type="InterPro" id="IPR045079">
    <property type="entry name" value="Oxoprolinase-like"/>
</dbReference>
<feature type="region of interest" description="Disordered" evidence="1">
    <location>
        <begin position="476"/>
        <end position="496"/>
    </location>
</feature>
<dbReference type="PANTHER" id="PTHR11365:SF23">
    <property type="entry name" value="HYPOTHETICAL 5-OXOPROLINASE (EUROFUNG)-RELATED"/>
    <property type="match status" value="1"/>
</dbReference>
<evidence type="ECO:0000256" key="1">
    <source>
        <dbReference type="SAM" id="MobiDB-lite"/>
    </source>
</evidence>
<dbReference type="KEGG" id="pbap:Pla133_41160"/>
<dbReference type="Proteomes" id="UP000316921">
    <property type="component" value="Chromosome"/>
</dbReference>
<dbReference type="Pfam" id="PF02538">
    <property type="entry name" value="Hydantoinase_B"/>
    <property type="match status" value="1"/>
</dbReference>
<dbReference type="GO" id="GO:0017168">
    <property type="term" value="F:5-oxoprolinase (ATP-hydrolyzing) activity"/>
    <property type="evidence" value="ECO:0007669"/>
    <property type="project" value="TreeGrafter"/>
</dbReference>
<gene>
    <name evidence="3" type="primary">apc4</name>
    <name evidence="3" type="ORF">Pla133_41160</name>
</gene>
<proteinExistence type="predicted"/>
<evidence type="ECO:0000259" key="2">
    <source>
        <dbReference type="Pfam" id="PF02538"/>
    </source>
</evidence>
<dbReference type="PANTHER" id="PTHR11365">
    <property type="entry name" value="5-OXOPROLINASE RELATED"/>
    <property type="match status" value="1"/>
</dbReference>
<protein>
    <submittedName>
        <fullName evidence="3">Acetophenone carboxylase delta subunit</fullName>
        <ecNumber evidence="3">6.4.1.8</ecNumber>
    </submittedName>
</protein>
<dbReference type="AlphaFoldDB" id="A0A518BPU9"/>
<accession>A0A518BPU9</accession>
<dbReference type="InterPro" id="IPR003692">
    <property type="entry name" value="Hydantoinase_B"/>
</dbReference>
<evidence type="ECO:0000313" key="3">
    <source>
        <dbReference type="EMBL" id="QDU69000.1"/>
    </source>
</evidence>
<dbReference type="EC" id="6.4.1.8" evidence="3"/>
<organism evidence="3 4">
    <name type="scientific">Engelhardtia mirabilis</name>
    <dbReference type="NCBI Taxonomy" id="2528011"/>
    <lineage>
        <taxon>Bacteria</taxon>
        <taxon>Pseudomonadati</taxon>
        <taxon>Planctomycetota</taxon>
        <taxon>Planctomycetia</taxon>
        <taxon>Planctomycetia incertae sedis</taxon>
        <taxon>Engelhardtia</taxon>
    </lineage>
</organism>
<dbReference type="GO" id="GO:0006749">
    <property type="term" value="P:glutathione metabolic process"/>
    <property type="evidence" value="ECO:0007669"/>
    <property type="project" value="TreeGrafter"/>
</dbReference>
<dbReference type="EMBL" id="CP036287">
    <property type="protein sequence ID" value="QDU69000.1"/>
    <property type="molecule type" value="Genomic_DNA"/>
</dbReference>
<dbReference type="RefSeq" id="WP_145068505.1">
    <property type="nucleotide sequence ID" value="NZ_CP036287.1"/>
</dbReference>
<reference evidence="3 4" key="1">
    <citation type="submission" date="2019-02" db="EMBL/GenBank/DDBJ databases">
        <title>Deep-cultivation of Planctomycetes and their phenomic and genomic characterization uncovers novel biology.</title>
        <authorList>
            <person name="Wiegand S."/>
            <person name="Jogler M."/>
            <person name="Boedeker C."/>
            <person name="Pinto D."/>
            <person name="Vollmers J."/>
            <person name="Rivas-Marin E."/>
            <person name="Kohn T."/>
            <person name="Peeters S.H."/>
            <person name="Heuer A."/>
            <person name="Rast P."/>
            <person name="Oberbeckmann S."/>
            <person name="Bunk B."/>
            <person name="Jeske O."/>
            <person name="Meyerdierks A."/>
            <person name="Storesund J.E."/>
            <person name="Kallscheuer N."/>
            <person name="Luecker S."/>
            <person name="Lage O.M."/>
            <person name="Pohl T."/>
            <person name="Merkel B.J."/>
            <person name="Hornburger P."/>
            <person name="Mueller R.-W."/>
            <person name="Bruemmer F."/>
            <person name="Labrenz M."/>
            <person name="Spormann A.M."/>
            <person name="Op den Camp H."/>
            <person name="Overmann J."/>
            <person name="Amann R."/>
            <person name="Jetten M.S.M."/>
            <person name="Mascher T."/>
            <person name="Medema M.H."/>
            <person name="Devos D.P."/>
            <person name="Kaster A.-K."/>
            <person name="Ovreas L."/>
            <person name="Rohde M."/>
            <person name="Galperin M.Y."/>
            <person name="Jogler C."/>
        </authorList>
    </citation>
    <scope>NUCLEOTIDE SEQUENCE [LARGE SCALE GENOMIC DNA]</scope>
    <source>
        <strain evidence="3 4">Pla133</strain>
    </source>
</reference>
<sequence length="531" mass="55337">MPRPRAGSPGRQIDPLRTGVFKHLFAAVAGEMGATLQRSAFSPNIVERRDYSCALFDCEGRMIGQAAHLPVHLGSSPRSVQAALAAGPLAPGDAVLLNDPYRGGTHLPDLTLVTPVWLPGRERPSFHVANRAHHADVGGPYPGSMGPATELYAEGLRIPPVHLVRGGQVQREILDLVLANMRGTREREGDLLAQWSANRLGARRIEELCQEHGAAELEARAADQLDWTHALCKALLSELPPGRYEAHDRLELADRLGRDAHLHLVVELGGGRARFDFSGTDDQVAAPYNTPRAVVESAIFYVLRCLLPSGTPASDGVMAPVELITRPGSLVDPRPPAPVAAGNVETSQRLVDLILAALAPAAPDRIPAASAGTMSNLTFGAASGAEGGGSTWYETHAGGAGASASRAGAHAVQCHMTNTRNTPIESLERHVPARILALGLRRGSGGAGRRAGGDGLAKHLRFLEPVRVGWLADRQREGPPGAAGGGAGCPGRARARGGAAGAWTSLGAQAAVELPAGGEVLLETPGGGGHG</sequence>
<dbReference type="GO" id="GO:0005829">
    <property type="term" value="C:cytosol"/>
    <property type="evidence" value="ECO:0007669"/>
    <property type="project" value="TreeGrafter"/>
</dbReference>
<name>A0A518BPU9_9BACT</name>
<dbReference type="GO" id="GO:0016874">
    <property type="term" value="F:ligase activity"/>
    <property type="evidence" value="ECO:0007669"/>
    <property type="project" value="UniProtKB-KW"/>
</dbReference>
<keyword evidence="4" id="KW-1185">Reference proteome</keyword>
<feature type="domain" description="Hydantoinase B/oxoprolinase" evidence="2">
    <location>
        <begin position="14"/>
        <end position="531"/>
    </location>
</feature>
<evidence type="ECO:0000313" key="4">
    <source>
        <dbReference type="Proteomes" id="UP000316921"/>
    </source>
</evidence>
<keyword evidence="3" id="KW-0436">Ligase</keyword>